<dbReference type="Pfam" id="PF16242">
    <property type="entry name" value="Pyrid_ox_like"/>
    <property type="match status" value="1"/>
</dbReference>
<dbReference type="InterPro" id="IPR038725">
    <property type="entry name" value="YdaG_split_barrel_FMN-bd"/>
</dbReference>
<name>A0A552U942_9SPHN</name>
<dbReference type="AlphaFoldDB" id="A0A552U942"/>
<dbReference type="SUPFAM" id="SSF50475">
    <property type="entry name" value="FMN-binding split barrel"/>
    <property type="match status" value="1"/>
</dbReference>
<dbReference type="PANTHER" id="PTHR34818:SF1">
    <property type="entry name" value="PROTEIN BLI-3"/>
    <property type="match status" value="1"/>
</dbReference>
<proteinExistence type="predicted"/>
<reference evidence="2 3" key="1">
    <citation type="submission" date="2019-07" db="EMBL/GenBank/DDBJ databases">
        <title>Novel species isolated from glacier.</title>
        <authorList>
            <person name="Liu Q."/>
            <person name="Xin Y.-H."/>
        </authorList>
    </citation>
    <scope>NUCLEOTIDE SEQUENCE [LARGE SCALE GENOMIC DNA]</scope>
    <source>
        <strain evidence="2 3">LB1R16</strain>
    </source>
</reference>
<evidence type="ECO:0000259" key="1">
    <source>
        <dbReference type="Pfam" id="PF16242"/>
    </source>
</evidence>
<dbReference type="InterPro" id="IPR012349">
    <property type="entry name" value="Split_barrel_FMN-bd"/>
</dbReference>
<dbReference type="InterPro" id="IPR052917">
    <property type="entry name" value="Stress-Dev_Protein"/>
</dbReference>
<feature type="domain" description="General stress protein FMN-binding split barrel" evidence="1">
    <location>
        <begin position="134"/>
        <end position="274"/>
    </location>
</feature>
<dbReference type="EMBL" id="VJWA01000002">
    <property type="protein sequence ID" value="TRW14733.1"/>
    <property type="molecule type" value="Genomic_DNA"/>
</dbReference>
<keyword evidence="3" id="KW-1185">Reference proteome</keyword>
<comment type="caution">
    <text evidence="2">The sequence shown here is derived from an EMBL/GenBank/DDBJ whole genome shotgun (WGS) entry which is preliminary data.</text>
</comment>
<gene>
    <name evidence="2" type="ORF">FMM06_13685</name>
</gene>
<evidence type="ECO:0000313" key="3">
    <source>
        <dbReference type="Proteomes" id="UP000317894"/>
    </source>
</evidence>
<protein>
    <recommendedName>
        <fullName evidence="1">General stress protein FMN-binding split barrel domain-containing protein</fullName>
    </recommendedName>
</protein>
<dbReference type="Proteomes" id="UP000317894">
    <property type="component" value="Unassembled WGS sequence"/>
</dbReference>
<dbReference type="PANTHER" id="PTHR34818">
    <property type="entry name" value="PROTEIN BLI-3"/>
    <property type="match status" value="1"/>
</dbReference>
<dbReference type="OrthoDB" id="1432662at2"/>
<organism evidence="2 3">
    <name type="scientific">Glacieibacterium frigidum</name>
    <dbReference type="NCBI Taxonomy" id="2593303"/>
    <lineage>
        <taxon>Bacteria</taxon>
        <taxon>Pseudomonadati</taxon>
        <taxon>Pseudomonadota</taxon>
        <taxon>Alphaproteobacteria</taxon>
        <taxon>Sphingomonadales</taxon>
        <taxon>Sphingosinicellaceae</taxon>
        <taxon>Glacieibacterium</taxon>
    </lineage>
</organism>
<accession>A0A552U942</accession>
<evidence type="ECO:0000313" key="2">
    <source>
        <dbReference type="EMBL" id="TRW14733.1"/>
    </source>
</evidence>
<sequence length="285" mass="31349">MPRCRGWQWRRRRSERSSWVGLLMCHDDDATKRAPGTCSTGALWSCDPGGWSKWGPTTFGGGEVAGPFGRMAGAGGQIPPSEVHNHARSVRFPKLNKFIFTRPEQAFGRGTGRNDRASVAGHEDHWRDMMTTDLDRVWDAIEDLRTGMLTTEGPNGLESRPMSASVERETKSLWFITRIDSAKTDEIADDAHVNVAFAGQSKWVSLTGTARVIRDAAKAKELWSPFAEAWMPEGPEAPTTALIHVTATHATLWDEPGKLAQLVNVAVANVTQKPPTSGDEVRVTM</sequence>
<dbReference type="Gene3D" id="2.30.110.10">
    <property type="entry name" value="Electron Transport, Fmn-binding Protein, Chain A"/>
    <property type="match status" value="1"/>
</dbReference>